<dbReference type="Pfam" id="PF11305">
    <property type="entry name" value="DUF3107"/>
    <property type="match status" value="1"/>
</dbReference>
<evidence type="ECO:0000313" key="1">
    <source>
        <dbReference type="EMBL" id="AHC24666.1"/>
    </source>
</evidence>
<dbReference type="GeneID" id="43449579"/>
<keyword evidence="2" id="KW-1185">Reference proteome</keyword>
<reference evidence="1 2" key="1">
    <citation type="journal article" date="2014" name="Genome Announc.">
        <title>Complete Genome Sequence of Sterol-Transforming Mycobacterium neoaurum Strain VKM Ac-1815D.</title>
        <authorList>
            <person name="Shtratnikova V.Y."/>
            <person name="Bragin E.Y."/>
            <person name="Dovbnya D.V."/>
            <person name="Pekov Y.A."/>
            <person name="Schelkunov M.I."/>
            <person name="Strizhov N."/>
            <person name="Ivashina T.V."/>
            <person name="Ashapkin V.V."/>
            <person name="Donova M.V."/>
        </authorList>
    </citation>
    <scope>NUCLEOTIDE SEQUENCE [LARGE SCALE GENOMIC DNA]</scope>
    <source>
        <strain evidence="1 2">VKM Ac-1815D</strain>
    </source>
</reference>
<keyword evidence="1" id="KW-0547">Nucleotide-binding</keyword>
<dbReference type="GO" id="GO:0005524">
    <property type="term" value="F:ATP binding"/>
    <property type="evidence" value="ECO:0007669"/>
    <property type="project" value="UniProtKB-KW"/>
</dbReference>
<keyword evidence="1" id="KW-0067">ATP-binding</keyword>
<dbReference type="InterPro" id="IPR021456">
    <property type="entry name" value="DUF3107"/>
</dbReference>
<dbReference type="RefSeq" id="WP_019511183.1">
    <property type="nucleotide sequence ID" value="NC_023036.2"/>
</dbReference>
<organism evidence="1 2">
    <name type="scientific">Mycolicibacterium neoaurum VKM Ac-1815D</name>
    <dbReference type="NCBI Taxonomy" id="700508"/>
    <lineage>
        <taxon>Bacteria</taxon>
        <taxon>Bacillati</taxon>
        <taxon>Actinomycetota</taxon>
        <taxon>Actinomycetes</taxon>
        <taxon>Mycobacteriales</taxon>
        <taxon>Mycobacteriaceae</taxon>
        <taxon>Mycolicibacterium</taxon>
    </lineage>
</organism>
<gene>
    <name evidence="1" type="ORF">D174_08725</name>
</gene>
<proteinExistence type="predicted"/>
<sequence>MDIKIGVADSPRELVISSAQTPDEVEKAIVDALGASSSVLSLTDEKGRRYLVQSAKITYVEIGPSDARRVGFGTVGAEALKD</sequence>
<name>V5XAH6_MYCNE</name>
<dbReference type="KEGG" id="mne:D174_08725"/>
<dbReference type="EMBL" id="CP006936">
    <property type="protein sequence ID" value="AHC24666.1"/>
    <property type="molecule type" value="Genomic_DNA"/>
</dbReference>
<dbReference type="eggNOG" id="ENOG5032YJA">
    <property type="taxonomic scope" value="Bacteria"/>
</dbReference>
<evidence type="ECO:0000313" key="2">
    <source>
        <dbReference type="Proteomes" id="UP000018763"/>
    </source>
</evidence>
<dbReference type="HOGENOM" id="CLU_168842_1_0_11"/>
<accession>V5XAH6</accession>
<protein>
    <submittedName>
        <fullName evidence="1">ATP-binding protein</fullName>
    </submittedName>
</protein>
<dbReference type="Proteomes" id="UP000018763">
    <property type="component" value="Chromosome"/>
</dbReference>
<dbReference type="AlphaFoldDB" id="V5XAH6"/>